<dbReference type="SUPFAM" id="SSF46689">
    <property type="entry name" value="Homeodomain-like"/>
    <property type="match status" value="2"/>
</dbReference>
<dbReference type="InterPro" id="IPR011051">
    <property type="entry name" value="RmlC_Cupin_sf"/>
</dbReference>
<dbReference type="Gene3D" id="1.10.10.60">
    <property type="entry name" value="Homeodomain-like"/>
    <property type="match status" value="2"/>
</dbReference>
<dbReference type="PRINTS" id="PR00032">
    <property type="entry name" value="HTHARAC"/>
</dbReference>
<evidence type="ECO:0000256" key="1">
    <source>
        <dbReference type="ARBA" id="ARBA00023015"/>
    </source>
</evidence>
<evidence type="ECO:0000313" key="5">
    <source>
        <dbReference type="EMBL" id="UYQ71075.1"/>
    </source>
</evidence>
<dbReference type="InterPro" id="IPR020449">
    <property type="entry name" value="Tscrpt_reg_AraC-type_HTH"/>
</dbReference>
<proteinExistence type="predicted"/>
<dbReference type="InterPro" id="IPR009057">
    <property type="entry name" value="Homeodomain-like_sf"/>
</dbReference>
<keyword evidence="3" id="KW-0804">Transcription</keyword>
<name>A0ABY6IMY4_9HYPH</name>
<keyword evidence="6" id="KW-1185">Reference proteome</keyword>
<accession>A0ABY6IMY4</accession>
<sequence length="298" mass="33687">MESKIGQKRYWNPLKSTVESVPNQLVISHEQPGIMPTAHWHAQVEINYVFAGSVDYQMQGHSVHLEAGDLCLFWGGLPHQVFDTSEDAMFIAIHLPLVHFFRLRLPADIQQRLMRGATLLAAEHDEGDDRSFARWSDYLRSDDPVKVNHAIDELLLRIERIQFDSYKLLDAATTDTAPSEAPDRQSFQNIGEICFYIAENFRHDIDSSAIASSVDIHPKYAMSVFKKSTGMTLNEYVSLLRLSYAQALLLRGDVNVLQVAMDSGFGSLSAFNTSFRKLAGMSPSDYRRSIRDRQGTQC</sequence>
<feature type="domain" description="HTH araC/xylS-type" evidence="4">
    <location>
        <begin position="191"/>
        <end position="289"/>
    </location>
</feature>
<dbReference type="Proteomes" id="UP001163882">
    <property type="component" value="Chromosome"/>
</dbReference>
<dbReference type="RefSeq" id="WP_264224737.1">
    <property type="nucleotide sequence ID" value="NZ_CP107716.1"/>
</dbReference>
<dbReference type="PROSITE" id="PS01124">
    <property type="entry name" value="HTH_ARAC_FAMILY_2"/>
    <property type="match status" value="1"/>
</dbReference>
<keyword evidence="2" id="KW-0238">DNA-binding</keyword>
<evidence type="ECO:0000256" key="3">
    <source>
        <dbReference type="ARBA" id="ARBA00023163"/>
    </source>
</evidence>
<gene>
    <name evidence="5" type="ORF">OF122_13525</name>
</gene>
<dbReference type="PANTHER" id="PTHR43280">
    <property type="entry name" value="ARAC-FAMILY TRANSCRIPTIONAL REGULATOR"/>
    <property type="match status" value="1"/>
</dbReference>
<evidence type="ECO:0000259" key="4">
    <source>
        <dbReference type="PROSITE" id="PS01124"/>
    </source>
</evidence>
<dbReference type="InterPro" id="IPR014710">
    <property type="entry name" value="RmlC-like_jellyroll"/>
</dbReference>
<keyword evidence="1" id="KW-0805">Transcription regulation</keyword>
<evidence type="ECO:0000313" key="6">
    <source>
        <dbReference type="Proteomes" id="UP001163882"/>
    </source>
</evidence>
<dbReference type="PROSITE" id="PS00041">
    <property type="entry name" value="HTH_ARAC_FAMILY_1"/>
    <property type="match status" value="1"/>
</dbReference>
<dbReference type="InterPro" id="IPR013096">
    <property type="entry name" value="Cupin_2"/>
</dbReference>
<dbReference type="PANTHER" id="PTHR43280:SF27">
    <property type="entry name" value="TRANSCRIPTIONAL REGULATOR MTLR"/>
    <property type="match status" value="1"/>
</dbReference>
<dbReference type="InterPro" id="IPR018062">
    <property type="entry name" value="HTH_AraC-typ_CS"/>
</dbReference>
<dbReference type="SUPFAM" id="SSF51182">
    <property type="entry name" value="RmlC-like cupins"/>
    <property type="match status" value="1"/>
</dbReference>
<dbReference type="Pfam" id="PF12833">
    <property type="entry name" value="HTH_18"/>
    <property type="match status" value="1"/>
</dbReference>
<evidence type="ECO:0000256" key="2">
    <source>
        <dbReference type="ARBA" id="ARBA00023125"/>
    </source>
</evidence>
<dbReference type="Gene3D" id="2.60.120.10">
    <property type="entry name" value="Jelly Rolls"/>
    <property type="match status" value="1"/>
</dbReference>
<protein>
    <submittedName>
        <fullName evidence="5">Helix-turn-helix domain-containing protein</fullName>
    </submittedName>
</protein>
<dbReference type="EMBL" id="CP107716">
    <property type="protein sequence ID" value="UYQ71075.1"/>
    <property type="molecule type" value="Genomic_DNA"/>
</dbReference>
<dbReference type="SMART" id="SM00342">
    <property type="entry name" value="HTH_ARAC"/>
    <property type="match status" value="1"/>
</dbReference>
<dbReference type="CDD" id="cd06997">
    <property type="entry name" value="cupin_MelR-like_N"/>
    <property type="match status" value="1"/>
</dbReference>
<organism evidence="5 6">
    <name type="scientific">Pelagibacterium flavum</name>
    <dbReference type="NCBI Taxonomy" id="2984530"/>
    <lineage>
        <taxon>Bacteria</taxon>
        <taxon>Pseudomonadati</taxon>
        <taxon>Pseudomonadota</taxon>
        <taxon>Alphaproteobacteria</taxon>
        <taxon>Hyphomicrobiales</taxon>
        <taxon>Devosiaceae</taxon>
        <taxon>Pelagibacterium</taxon>
    </lineage>
</organism>
<dbReference type="InterPro" id="IPR018060">
    <property type="entry name" value="HTH_AraC"/>
</dbReference>
<reference evidence="5" key="1">
    <citation type="submission" date="2022-10" db="EMBL/GenBank/DDBJ databases">
        <title>YIM 151497 complete genome.</title>
        <authorList>
            <person name="Chen X."/>
        </authorList>
    </citation>
    <scope>NUCLEOTIDE SEQUENCE</scope>
    <source>
        <strain evidence="5">YIM 151497</strain>
    </source>
</reference>
<dbReference type="Pfam" id="PF07883">
    <property type="entry name" value="Cupin_2"/>
    <property type="match status" value="1"/>
</dbReference>